<dbReference type="GO" id="GO:0006869">
    <property type="term" value="P:lipid transport"/>
    <property type="evidence" value="ECO:0007669"/>
    <property type="project" value="InterPro"/>
</dbReference>
<keyword evidence="6 12" id="KW-0732">Signal</keyword>
<evidence type="ECO:0000256" key="7">
    <source>
        <dbReference type="ARBA" id="ARBA00023121"/>
    </source>
</evidence>
<name>A0AAP0CFM9_9ASTR</name>
<evidence type="ECO:0000256" key="6">
    <source>
        <dbReference type="ARBA" id="ARBA00022729"/>
    </source>
</evidence>
<dbReference type="GO" id="GO:0098552">
    <property type="term" value="C:side of membrane"/>
    <property type="evidence" value="ECO:0007669"/>
    <property type="project" value="UniProtKB-KW"/>
</dbReference>
<comment type="subcellular location">
    <subcellularLocation>
        <location evidence="1">Cell membrane</location>
        <topology evidence="1">Lipid-anchor</topology>
        <topology evidence="1">GPI-anchor</topology>
    </subcellularLocation>
</comment>
<keyword evidence="3" id="KW-0813">Transport</keyword>
<gene>
    <name evidence="14" type="ORF">SSX86_026850</name>
</gene>
<evidence type="ECO:0000256" key="2">
    <source>
        <dbReference type="ARBA" id="ARBA00009748"/>
    </source>
</evidence>
<keyword evidence="5" id="KW-0336">GPI-anchor</keyword>
<dbReference type="Gene3D" id="1.10.110.10">
    <property type="entry name" value="Plant lipid-transfer and hydrophobic proteins"/>
    <property type="match status" value="1"/>
</dbReference>
<keyword evidence="8" id="KW-1015">Disulfide bond</keyword>
<comment type="similarity">
    <text evidence="2">Belongs to the plant LTP family.</text>
</comment>
<keyword evidence="10" id="KW-0449">Lipoprotein</keyword>
<feature type="domain" description="Bifunctional inhibitor/plant lipid transfer protein/seed storage helical" evidence="13">
    <location>
        <begin position="30"/>
        <end position="107"/>
    </location>
</feature>
<evidence type="ECO:0000256" key="5">
    <source>
        <dbReference type="ARBA" id="ARBA00022622"/>
    </source>
</evidence>
<protein>
    <recommendedName>
        <fullName evidence="13">Bifunctional inhibitor/plant lipid transfer protein/seed storage helical domain-containing protein</fullName>
    </recommendedName>
</protein>
<dbReference type="GO" id="GO:0008289">
    <property type="term" value="F:lipid binding"/>
    <property type="evidence" value="ECO:0007669"/>
    <property type="project" value="UniProtKB-KW"/>
</dbReference>
<feature type="compositionally biased region" description="Polar residues" evidence="11">
    <location>
        <begin position="121"/>
        <end position="141"/>
    </location>
</feature>
<organism evidence="14 15">
    <name type="scientific">Deinandra increscens subsp. villosa</name>
    <dbReference type="NCBI Taxonomy" id="3103831"/>
    <lineage>
        <taxon>Eukaryota</taxon>
        <taxon>Viridiplantae</taxon>
        <taxon>Streptophyta</taxon>
        <taxon>Embryophyta</taxon>
        <taxon>Tracheophyta</taxon>
        <taxon>Spermatophyta</taxon>
        <taxon>Magnoliopsida</taxon>
        <taxon>eudicotyledons</taxon>
        <taxon>Gunneridae</taxon>
        <taxon>Pentapetalae</taxon>
        <taxon>asterids</taxon>
        <taxon>campanulids</taxon>
        <taxon>Asterales</taxon>
        <taxon>Asteraceae</taxon>
        <taxon>Asteroideae</taxon>
        <taxon>Heliantheae alliance</taxon>
        <taxon>Madieae</taxon>
        <taxon>Madiinae</taxon>
        <taxon>Deinandra</taxon>
    </lineage>
</organism>
<evidence type="ECO:0000256" key="3">
    <source>
        <dbReference type="ARBA" id="ARBA00022448"/>
    </source>
</evidence>
<dbReference type="InterPro" id="IPR036312">
    <property type="entry name" value="Bifun_inhib/LTP/seed_sf"/>
</dbReference>
<evidence type="ECO:0000256" key="4">
    <source>
        <dbReference type="ARBA" id="ARBA00022475"/>
    </source>
</evidence>
<dbReference type="EMBL" id="JBCNJP010000025">
    <property type="protein sequence ID" value="KAK9055765.1"/>
    <property type="molecule type" value="Genomic_DNA"/>
</dbReference>
<proteinExistence type="inferred from homology"/>
<dbReference type="Proteomes" id="UP001408789">
    <property type="component" value="Unassembled WGS sequence"/>
</dbReference>
<dbReference type="PRINTS" id="PR00382">
    <property type="entry name" value="LIPIDTRNSFER"/>
</dbReference>
<feature type="compositionally biased region" description="Polar residues" evidence="11">
    <location>
        <begin position="165"/>
        <end position="178"/>
    </location>
</feature>
<dbReference type="FunFam" id="1.10.110.10:FF:000001">
    <property type="entry name" value="Bifunctional inhibitor/lipid-transfer protein/seed storage 2S albumin superfamily protein"/>
    <property type="match status" value="1"/>
</dbReference>
<evidence type="ECO:0000259" key="13">
    <source>
        <dbReference type="SMART" id="SM00499"/>
    </source>
</evidence>
<feature type="region of interest" description="Disordered" evidence="11">
    <location>
        <begin position="109"/>
        <end position="180"/>
    </location>
</feature>
<dbReference type="SUPFAM" id="SSF47699">
    <property type="entry name" value="Bifunctional inhibitor/lipid-transfer protein/seed storage 2S albumin"/>
    <property type="match status" value="1"/>
</dbReference>
<comment type="caution">
    <text evidence="14">The sequence shown here is derived from an EMBL/GenBank/DDBJ whole genome shotgun (WGS) entry which is preliminary data.</text>
</comment>
<accession>A0AAP0CFM9</accession>
<dbReference type="SMART" id="SM00499">
    <property type="entry name" value="AAI"/>
    <property type="match status" value="1"/>
</dbReference>
<evidence type="ECO:0000256" key="8">
    <source>
        <dbReference type="ARBA" id="ARBA00023157"/>
    </source>
</evidence>
<evidence type="ECO:0000313" key="15">
    <source>
        <dbReference type="Proteomes" id="UP001408789"/>
    </source>
</evidence>
<dbReference type="GO" id="GO:0005886">
    <property type="term" value="C:plasma membrane"/>
    <property type="evidence" value="ECO:0007669"/>
    <property type="project" value="UniProtKB-SubCell"/>
</dbReference>
<reference evidence="14 15" key="1">
    <citation type="submission" date="2024-04" db="EMBL/GenBank/DDBJ databases">
        <title>The reference genome of an endangered Asteraceae, Deinandra increscens subsp. villosa, native to the Central Coast of California.</title>
        <authorList>
            <person name="Guilliams M."/>
            <person name="Hasenstab-Lehman K."/>
            <person name="Meyer R."/>
            <person name="Mcevoy S."/>
        </authorList>
    </citation>
    <scope>NUCLEOTIDE SEQUENCE [LARGE SCALE GENOMIC DNA]</scope>
    <source>
        <tissue evidence="14">Leaf</tissue>
    </source>
</reference>
<sequence length="199" mass="19753">MALKGQQIMGAVLVLMVMVWGGARAQTSSCTNSLMGLSPCLNFVTGNSSTPSSACCSQLATVVQTQPRCLCSLLNGNVPNIGITINQTLAVTLPGVCGVQTPPISSCNGVANGPTGGPASAPTSSEIAPTGSTDQSPTDPSEGTPEVEAPTAPLTPSAPSGNGSGSKATPSTKNNASGGSKFGPPAYLVLLVFLFGMKI</sequence>
<evidence type="ECO:0000256" key="12">
    <source>
        <dbReference type="SAM" id="SignalP"/>
    </source>
</evidence>
<keyword evidence="5" id="KW-0472">Membrane</keyword>
<dbReference type="InterPro" id="IPR016140">
    <property type="entry name" value="Bifunc_inhib/LTP/seed_store"/>
</dbReference>
<keyword evidence="4" id="KW-1003">Cell membrane</keyword>
<evidence type="ECO:0000256" key="10">
    <source>
        <dbReference type="ARBA" id="ARBA00023288"/>
    </source>
</evidence>
<dbReference type="AlphaFoldDB" id="A0AAP0CFM9"/>
<dbReference type="CDD" id="cd00010">
    <property type="entry name" value="AAI_LTSS"/>
    <property type="match status" value="1"/>
</dbReference>
<dbReference type="InterPro" id="IPR043325">
    <property type="entry name" value="LTSS"/>
</dbReference>
<feature type="chain" id="PRO_5042840880" description="Bifunctional inhibitor/plant lipid transfer protein/seed storage helical domain-containing protein" evidence="12">
    <location>
        <begin position="26"/>
        <end position="199"/>
    </location>
</feature>
<evidence type="ECO:0000256" key="11">
    <source>
        <dbReference type="SAM" id="MobiDB-lite"/>
    </source>
</evidence>
<evidence type="ECO:0000256" key="1">
    <source>
        <dbReference type="ARBA" id="ARBA00004609"/>
    </source>
</evidence>
<dbReference type="InterPro" id="IPR000528">
    <property type="entry name" value="Plant_nsLTP"/>
</dbReference>
<feature type="signal peptide" evidence="12">
    <location>
        <begin position="1"/>
        <end position="25"/>
    </location>
</feature>
<keyword evidence="15" id="KW-1185">Reference proteome</keyword>
<keyword evidence="9" id="KW-0325">Glycoprotein</keyword>
<feature type="compositionally biased region" description="Low complexity" evidence="11">
    <location>
        <begin position="149"/>
        <end position="160"/>
    </location>
</feature>
<dbReference type="PANTHER" id="PTHR33044">
    <property type="entry name" value="BIFUNCTIONAL INHIBITOR/LIPID-TRANSFER PROTEIN/SEED STORAGE 2S ALBUMIN SUPERFAMILY PROTEIN-RELATED"/>
    <property type="match status" value="1"/>
</dbReference>
<keyword evidence="7" id="KW-0446">Lipid-binding</keyword>
<evidence type="ECO:0000256" key="9">
    <source>
        <dbReference type="ARBA" id="ARBA00023180"/>
    </source>
</evidence>
<evidence type="ECO:0000313" key="14">
    <source>
        <dbReference type="EMBL" id="KAK9055765.1"/>
    </source>
</evidence>
<dbReference type="Pfam" id="PF14368">
    <property type="entry name" value="LTP_2"/>
    <property type="match status" value="1"/>
</dbReference>